<reference evidence="3 4" key="1">
    <citation type="submission" date="2023-07" db="EMBL/GenBank/DDBJ databases">
        <title>Sequencing the genomes of 1000 actinobacteria strains.</title>
        <authorList>
            <person name="Klenk H.-P."/>
        </authorList>
    </citation>
    <scope>NUCLEOTIDE SEQUENCE [LARGE SCALE GENOMIC DNA]</scope>
    <source>
        <strain evidence="3 4">DSM 41600</strain>
    </source>
</reference>
<evidence type="ECO:0000256" key="1">
    <source>
        <dbReference type="SAM" id="MobiDB-lite"/>
    </source>
</evidence>
<feature type="compositionally biased region" description="Pro residues" evidence="1">
    <location>
        <begin position="661"/>
        <end position="680"/>
    </location>
</feature>
<proteinExistence type="predicted"/>
<organism evidence="3 4">
    <name type="scientific">Streptomyces demainii</name>
    <dbReference type="NCBI Taxonomy" id="588122"/>
    <lineage>
        <taxon>Bacteria</taxon>
        <taxon>Bacillati</taxon>
        <taxon>Actinomycetota</taxon>
        <taxon>Actinomycetes</taxon>
        <taxon>Kitasatosporales</taxon>
        <taxon>Streptomycetaceae</taxon>
        <taxon>Streptomyces</taxon>
    </lineage>
</organism>
<sequence>MHQSPPPQEPPDPPATPPRKATPHGGPHDADASHGSRHAAPQGAPCDARHGAAQGTPHNPPYAAPQGTPHDTPHTPPHAPPQSTPHEPSYAPSQGAPHAAPQATPHGAAQGTPHNPSYATPQATPHGAAQGTPHNPPYATPQGTPQATPHRSGNDAPHGTPHDTPHGTPHDTPHGTPYGGPYGDPSGVPYSDPSGGPYPWFAAGAAPAGWPHPPRQGWWGPDGRLARLWDNRALRATALTGLLSLSGLIILALVREQTGTKGFMVGLGLAVLPVPLIIAVFRWLDRVGPKPWRNLLFAFAWGACAATLVALIANGFATEWLMTTVDSSSSSGRADAWGATFVAPFVEESAKGAAVLLLFLFRRRDFNGLVDGVVVAGITATGFAFTENILYLGSAFVSDQTLGYSGIRSTTAATFFIRAVMSPFAHPLFTSMTGVGFGIAAATARHQRVRRVLIPIAMLLTAMVLHGVWNASATLGGYGFLIVYALFMVPMFGLLTWLTLWSRAKELRAVREQLTAYQAAGWLTPPEPIALSSMRARGIARDLARRTQGAAAARTVSEYTAYATSLAFLRRQAYRGTAGPDFTTREKVLLDRLWERRETAQPALAHAALSVPLPRPRRVPRPAPGTMPAPFWPTGPHGGGYGYGYGQQPQYGVQPAYAPWATPPPPGPQPPTTPATPHPSPVSHGPGGPESRP</sequence>
<feature type="transmembrane region" description="Helical" evidence="2">
    <location>
        <begin position="296"/>
        <end position="317"/>
    </location>
</feature>
<feature type="compositionally biased region" description="Pro residues" evidence="1">
    <location>
        <begin position="74"/>
        <end position="83"/>
    </location>
</feature>
<gene>
    <name evidence="3" type="ORF">JOF35_000736</name>
</gene>
<name>A0ABT9KJ63_9ACTN</name>
<feature type="compositionally biased region" description="Polar residues" evidence="1">
    <location>
        <begin position="141"/>
        <end position="151"/>
    </location>
</feature>
<feature type="transmembrane region" description="Helical" evidence="2">
    <location>
        <begin position="452"/>
        <end position="469"/>
    </location>
</feature>
<comment type="caution">
    <text evidence="3">The sequence shown here is derived from an EMBL/GenBank/DDBJ whole genome shotgun (WGS) entry which is preliminary data.</text>
</comment>
<protein>
    <submittedName>
        <fullName evidence="3">RsiW-degrading membrane proteinase PrsW (M82 family)</fullName>
    </submittedName>
</protein>
<evidence type="ECO:0000313" key="4">
    <source>
        <dbReference type="Proteomes" id="UP001234880"/>
    </source>
</evidence>
<feature type="transmembrane region" description="Helical" evidence="2">
    <location>
        <begin position="416"/>
        <end position="440"/>
    </location>
</feature>
<feature type="compositionally biased region" description="Basic and acidic residues" evidence="1">
    <location>
        <begin position="160"/>
        <end position="173"/>
    </location>
</feature>
<accession>A0ABT9KJ63</accession>
<dbReference type="PANTHER" id="PTHR36844:SF1">
    <property type="entry name" value="PROTEASE PRSW"/>
    <property type="match status" value="1"/>
</dbReference>
<feature type="region of interest" description="Disordered" evidence="1">
    <location>
        <begin position="1"/>
        <end position="191"/>
    </location>
</feature>
<feature type="compositionally biased region" description="Polar residues" evidence="1">
    <location>
        <begin position="112"/>
        <end position="123"/>
    </location>
</feature>
<keyword evidence="2" id="KW-0472">Membrane</keyword>
<feature type="region of interest" description="Disordered" evidence="1">
    <location>
        <begin position="641"/>
        <end position="693"/>
    </location>
</feature>
<keyword evidence="2" id="KW-1133">Transmembrane helix</keyword>
<feature type="compositionally biased region" description="Pro residues" evidence="1">
    <location>
        <begin position="1"/>
        <end position="17"/>
    </location>
</feature>
<keyword evidence="2" id="KW-0812">Transmembrane</keyword>
<feature type="transmembrane region" description="Helical" evidence="2">
    <location>
        <begin position="233"/>
        <end position="253"/>
    </location>
</feature>
<keyword evidence="4" id="KW-1185">Reference proteome</keyword>
<evidence type="ECO:0000256" key="2">
    <source>
        <dbReference type="SAM" id="Phobius"/>
    </source>
</evidence>
<evidence type="ECO:0000313" key="3">
    <source>
        <dbReference type="EMBL" id="MDP9608459.1"/>
    </source>
</evidence>
<feature type="transmembrane region" description="Helical" evidence="2">
    <location>
        <begin position="265"/>
        <end position="284"/>
    </location>
</feature>
<dbReference type="InterPro" id="IPR026898">
    <property type="entry name" value="PrsW"/>
</dbReference>
<dbReference type="Pfam" id="PF13367">
    <property type="entry name" value="PrsW-protease"/>
    <property type="match status" value="1"/>
</dbReference>
<dbReference type="PANTHER" id="PTHR36844">
    <property type="entry name" value="PROTEASE PRSW"/>
    <property type="match status" value="1"/>
</dbReference>
<feature type="transmembrane region" description="Helical" evidence="2">
    <location>
        <begin position="373"/>
        <end position="396"/>
    </location>
</feature>
<dbReference type="EMBL" id="JAURUE010000001">
    <property type="protein sequence ID" value="MDP9608459.1"/>
    <property type="molecule type" value="Genomic_DNA"/>
</dbReference>
<feature type="transmembrane region" description="Helical" evidence="2">
    <location>
        <begin position="481"/>
        <end position="501"/>
    </location>
</feature>
<feature type="compositionally biased region" description="Low complexity" evidence="1">
    <location>
        <begin position="646"/>
        <end position="660"/>
    </location>
</feature>
<dbReference type="Proteomes" id="UP001234880">
    <property type="component" value="Unassembled WGS sequence"/>
</dbReference>